<keyword evidence="1" id="KW-1133">Transmembrane helix</keyword>
<keyword evidence="1" id="KW-0472">Membrane</keyword>
<feature type="transmembrane region" description="Helical" evidence="1">
    <location>
        <begin position="77"/>
        <end position="102"/>
    </location>
</feature>
<sequence length="230" mass="24095">MFAFFLSPENMPFTISLGVMLAIAVLEGTMTLLGAGLSDVIDSLIPDLDGGPDIELDLDADAAEGLDGVGPSALSQFLGWLCFGRVPALIWLVGFLTVFGLTGLMMQRLLAGFGLGLLPAWIAWAPALAISLPPTRLMGLGLSKLVPNDESSAVSSVSFIGRTATVTLGVARSGKPAQARLTDQHGQTHYVMLEPDMDGDAFPAGTDVILVRKAGGLFRAIKNDRPSLAD</sequence>
<organism evidence="4 5">
    <name type="scientific">Aestuariispira insulae</name>
    <dbReference type="NCBI Taxonomy" id="1461337"/>
    <lineage>
        <taxon>Bacteria</taxon>
        <taxon>Pseudomonadati</taxon>
        <taxon>Pseudomonadota</taxon>
        <taxon>Alphaproteobacteria</taxon>
        <taxon>Rhodospirillales</taxon>
        <taxon>Kiloniellaceae</taxon>
        <taxon>Aestuariispira</taxon>
    </lineage>
</organism>
<dbReference type="AlphaFoldDB" id="A0A3D9HX14"/>
<keyword evidence="5" id="KW-1185">Reference proteome</keyword>
<name>A0A3D9HX14_9PROT</name>
<dbReference type="Pfam" id="PF21001">
    <property type="entry name" value="YqiJ_N"/>
    <property type="match status" value="1"/>
</dbReference>
<comment type="caution">
    <text evidence="4">The sequence shown here is derived from an EMBL/GenBank/DDBJ whole genome shotgun (WGS) entry which is preliminary data.</text>
</comment>
<evidence type="ECO:0000259" key="2">
    <source>
        <dbReference type="Pfam" id="PF07290"/>
    </source>
</evidence>
<dbReference type="RefSeq" id="WP_218044560.1">
    <property type="nucleotide sequence ID" value="NZ_QRDW01000001.1"/>
</dbReference>
<keyword evidence="1" id="KW-0812">Transmembrane</keyword>
<feature type="transmembrane region" description="Helical" evidence="1">
    <location>
        <begin position="109"/>
        <end position="132"/>
    </location>
</feature>
<accession>A0A3D9HX14</accession>
<dbReference type="Pfam" id="PF07290">
    <property type="entry name" value="YqiJ_OB"/>
    <property type="match status" value="1"/>
</dbReference>
<dbReference type="Proteomes" id="UP000256845">
    <property type="component" value="Unassembled WGS sequence"/>
</dbReference>
<protein>
    <submittedName>
        <fullName evidence="4">Uncharacterized protein DUF1449</fullName>
    </submittedName>
</protein>
<dbReference type="EMBL" id="QRDW01000001">
    <property type="protein sequence ID" value="RED53959.1"/>
    <property type="molecule type" value="Genomic_DNA"/>
</dbReference>
<feature type="domain" description="Inner membrane protein YqiJ OB-fold" evidence="2">
    <location>
        <begin position="158"/>
        <end position="221"/>
    </location>
</feature>
<evidence type="ECO:0000259" key="3">
    <source>
        <dbReference type="Pfam" id="PF21001"/>
    </source>
</evidence>
<dbReference type="InterPro" id="IPR010840">
    <property type="entry name" value="YqiJ_OB"/>
</dbReference>
<reference evidence="4 5" key="1">
    <citation type="submission" date="2018-07" db="EMBL/GenBank/DDBJ databases">
        <title>Genomic Encyclopedia of Type Strains, Phase III (KMG-III): the genomes of soil and plant-associated and newly described type strains.</title>
        <authorList>
            <person name="Whitman W."/>
        </authorList>
    </citation>
    <scope>NUCLEOTIDE SEQUENCE [LARGE SCALE GENOMIC DNA]</scope>
    <source>
        <strain evidence="4 5">CECT 8488</strain>
    </source>
</reference>
<gene>
    <name evidence="4" type="ORF">DFP90_101758</name>
</gene>
<dbReference type="InterPro" id="IPR048376">
    <property type="entry name" value="YqiJ_N"/>
</dbReference>
<proteinExistence type="predicted"/>
<feature type="domain" description="Inner membrane protein YqiJ N-terminal" evidence="3">
    <location>
        <begin position="10"/>
        <end position="136"/>
    </location>
</feature>
<evidence type="ECO:0000256" key="1">
    <source>
        <dbReference type="SAM" id="Phobius"/>
    </source>
</evidence>
<evidence type="ECO:0000313" key="4">
    <source>
        <dbReference type="EMBL" id="RED53959.1"/>
    </source>
</evidence>
<evidence type="ECO:0000313" key="5">
    <source>
        <dbReference type="Proteomes" id="UP000256845"/>
    </source>
</evidence>
<feature type="transmembrane region" description="Helical" evidence="1">
    <location>
        <begin position="12"/>
        <end position="37"/>
    </location>
</feature>